<dbReference type="STRING" id="84645.A0A498LGS2"/>
<keyword evidence="4" id="KW-1185">Reference proteome</keyword>
<dbReference type="Pfam" id="PF10430">
    <property type="entry name" value="Ig_Tie2_1"/>
    <property type="match status" value="1"/>
</dbReference>
<proteinExistence type="predicted"/>
<sequence>MMIPVMFLVCSAGSTLDISDVTLINPNPVVSSVNLSSLLCVSGDWTVSGTGSLSLGHEYPDQEAHILSAKPDRSYHSAAEVTWTSRNHTFGAFYCQVKNANRSKIYTYKMLHEAAFLPVSLTITVNEGEDVNISYSRKTYLAEDIVIDKNGVNLSEL</sequence>
<organism evidence="3 4">
    <name type="scientific">Labeo rohita</name>
    <name type="common">Indian major carp</name>
    <name type="synonym">Cyprinus rohita</name>
    <dbReference type="NCBI Taxonomy" id="84645"/>
    <lineage>
        <taxon>Eukaryota</taxon>
        <taxon>Metazoa</taxon>
        <taxon>Chordata</taxon>
        <taxon>Craniata</taxon>
        <taxon>Vertebrata</taxon>
        <taxon>Euteleostomi</taxon>
        <taxon>Actinopterygii</taxon>
        <taxon>Neopterygii</taxon>
        <taxon>Teleostei</taxon>
        <taxon>Ostariophysi</taxon>
        <taxon>Cypriniformes</taxon>
        <taxon>Cyprinidae</taxon>
        <taxon>Labeoninae</taxon>
        <taxon>Labeonini</taxon>
        <taxon>Labeo</taxon>
    </lineage>
</organism>
<feature type="signal peptide" evidence="1">
    <location>
        <begin position="1"/>
        <end position="17"/>
    </location>
</feature>
<keyword evidence="1" id="KW-0732">Signal</keyword>
<evidence type="ECO:0000313" key="4">
    <source>
        <dbReference type="Proteomes" id="UP000290572"/>
    </source>
</evidence>
<accession>A0A498LGS2</accession>
<name>A0A498LGS2_LABRO</name>
<keyword evidence="3" id="KW-0418">Kinase</keyword>
<dbReference type="Gene3D" id="2.60.40.10">
    <property type="entry name" value="Immunoglobulins"/>
    <property type="match status" value="2"/>
</dbReference>
<evidence type="ECO:0000256" key="1">
    <source>
        <dbReference type="SAM" id="SignalP"/>
    </source>
</evidence>
<dbReference type="GO" id="GO:0004714">
    <property type="term" value="F:transmembrane receptor protein tyrosine kinase activity"/>
    <property type="evidence" value="ECO:0007669"/>
    <property type="project" value="InterPro"/>
</dbReference>
<keyword evidence="3" id="KW-0808">Transferase</keyword>
<gene>
    <name evidence="3" type="ORF">ROHU_033959</name>
</gene>
<feature type="chain" id="PRO_5019745699" evidence="1">
    <location>
        <begin position="18"/>
        <end position="157"/>
    </location>
</feature>
<dbReference type="InterPro" id="IPR013783">
    <property type="entry name" value="Ig-like_fold"/>
</dbReference>
<dbReference type="GO" id="GO:0005524">
    <property type="term" value="F:ATP binding"/>
    <property type="evidence" value="ECO:0007669"/>
    <property type="project" value="InterPro"/>
</dbReference>
<comment type="caution">
    <text evidence="3">The sequence shown here is derived from an EMBL/GenBank/DDBJ whole genome shotgun (WGS) entry which is preliminary data.</text>
</comment>
<dbReference type="Proteomes" id="UP000290572">
    <property type="component" value="Unassembled WGS sequence"/>
</dbReference>
<evidence type="ECO:0000259" key="2">
    <source>
        <dbReference type="Pfam" id="PF10430"/>
    </source>
</evidence>
<feature type="domain" description="Tyrosine-protein kinase receptor Tie-2 Ig-like" evidence="2">
    <location>
        <begin position="20"/>
        <end position="110"/>
    </location>
</feature>
<dbReference type="GO" id="GO:0007169">
    <property type="term" value="P:cell surface receptor protein tyrosine kinase signaling pathway"/>
    <property type="evidence" value="ECO:0007669"/>
    <property type="project" value="InterPro"/>
</dbReference>
<keyword evidence="3" id="KW-0675">Receptor</keyword>
<dbReference type="InterPro" id="IPR018941">
    <property type="entry name" value="Tyr_kin_Tie2_Ig-like_dom-1_N"/>
</dbReference>
<reference evidence="3 4" key="1">
    <citation type="submission" date="2018-03" db="EMBL/GenBank/DDBJ databases">
        <title>Draft genome sequence of Rohu Carp (Labeo rohita).</title>
        <authorList>
            <person name="Das P."/>
            <person name="Kushwaha B."/>
            <person name="Joshi C.G."/>
            <person name="Kumar D."/>
            <person name="Nagpure N.S."/>
            <person name="Sahoo L."/>
            <person name="Das S.P."/>
            <person name="Bit A."/>
            <person name="Patnaik S."/>
            <person name="Meher P.K."/>
            <person name="Jayasankar P."/>
            <person name="Koringa P.G."/>
            <person name="Patel N.V."/>
            <person name="Hinsu A.T."/>
            <person name="Kumar R."/>
            <person name="Pandey M."/>
            <person name="Agarwal S."/>
            <person name="Srivastava S."/>
            <person name="Singh M."/>
            <person name="Iquebal M.A."/>
            <person name="Jaiswal S."/>
            <person name="Angadi U.B."/>
            <person name="Kumar N."/>
            <person name="Raza M."/>
            <person name="Shah T.M."/>
            <person name="Rai A."/>
            <person name="Jena J.K."/>
        </authorList>
    </citation>
    <scope>NUCLEOTIDE SEQUENCE [LARGE SCALE GENOMIC DNA]</scope>
    <source>
        <strain evidence="3">DASCIFA01</strain>
        <tissue evidence="3">Testis</tissue>
    </source>
</reference>
<dbReference type="GO" id="GO:0005886">
    <property type="term" value="C:plasma membrane"/>
    <property type="evidence" value="ECO:0007669"/>
    <property type="project" value="InterPro"/>
</dbReference>
<protein>
    <submittedName>
        <fullName evidence="3">Tyrosine-kinase receptor Tie-2-like protein</fullName>
    </submittedName>
</protein>
<dbReference type="EMBL" id="QBIY01013432">
    <property type="protein sequence ID" value="RXN04605.1"/>
    <property type="molecule type" value="Genomic_DNA"/>
</dbReference>
<evidence type="ECO:0000313" key="3">
    <source>
        <dbReference type="EMBL" id="RXN04605.1"/>
    </source>
</evidence>
<dbReference type="AlphaFoldDB" id="A0A498LGS2"/>